<dbReference type="PANTHER" id="PTHR12792">
    <property type="entry name" value="EXTRA SPINDLE POLES 1-RELATED"/>
    <property type="match status" value="1"/>
</dbReference>
<comment type="caution">
    <text evidence="7">The sequence shown here is derived from an EMBL/GenBank/DDBJ whole genome shotgun (WGS) entry which is preliminary data.</text>
</comment>
<sequence length="2078" mass="230615">MAVASDAESIKAALESPATSTSATVEALTCLLNGATIKKNTTGQLDLENSVTSSRPKASSKPRARSTVNERIRPTSANIVELRPLERVKLATEVVNICLKTLSQAVQTGGQSTKTTSPQKDSPSTEPFTPRSLNIPAKPAKLVKSSNADNKEDGLDSIAECARIALGALRRHNDQSKAQALPELQLELAMSAMVAKLIALEMVDLASMEVRILAKRLDMGNPNNVPSKKPVRSAHRNTASPAPRLVELLRLQHLPDSPSKLSLIFTTQLHVLRLLRFAKVIPDPFDLCKALEPATTSSPSNLLDVLVSIDGKEKCARLLGGLAHAISSISDRISSKIDKAPRSKLDLAHGILQLQVLSLEILSRSWSLIGHNVDIYSQLYRPFKRYAESYLSQSIASAEGRFKIINSMWESFTAITSGLTLPKQQTQDLESARLDINQMLYKLSKATGNHKQSKDLAAKAVSSLSQVEVLGFRKGSLLCQLATVMVKDIVSTSKDEACEALNRALQSYSTVTDGSSEDLDELLVSISNLRKAAATVLARSSPRQGVLKEHHELFCSLQKCVLKSPAFCLRYLGTPSENKTNSTIGIRYAKRKSLALKIGRATIESVTTLARMDVNSTSTEWKSYEQSLTDCHTLQKHLGVDNLATEEESDEKHTPIPILISNVYWVRYLALRQSKDIPMTTLLLENSVKLLQDLSVQHQELGLLPNKLERLAYLQEQSGNWKTASKLYKQLFDCLCQSQLVQIVAEKLRWTPILTSLLDNDRFKLIGKAIDGFCRTKRRIHDLGIQSLCSSELQPVLQGFIQELQLACLKKQYAEAGDIVQPIIEQLGCSLLGIYTEDQFPIRRIRALASLAQCNVHLNSEQGTLGHMQALDDSERTLLPFHDHLIARRNAILAMNHITDSKLLMTSLEQWTRLVKQKTIFNQETLLQRVDDIQEWLNLLSTIVDYTDACGLLEQRVATLDLLTYINRQLLVLDSTALILYTSCLATELVELSSMDQAYSLLLQGKQHLSNTTDVESSTYYWQIAQANFHVKTGDGAAAEAAISVARTCSEKITDSGSKLRSIEIARIQAQYHHASAKHHFVLGKVMKSVYHIKQSVRILIQAWAITERKCGKSNSMDVKSPDEEDHSTLKSIDNDESLASTKIASNSELHKKSTNFWSLIRPLFESLMDASMMFSHAGLISESRYYVLEAVKIAESISAPVLRIRALLMNGTIEIRSGDQATGIRLYELARNILQSCRCLASTQATLLDAECTMCSSQYNNDGNTEKLDEAYALIDKLKSIQSSFLQWQEFDLDEVARKLGTLEISTNKGAKPKVDIAKPSRTIKKAELKSSGDVSINCSQRMDKMSYQQLRSRLLLTKASVLMNSKEFSLAVRTKEEAVCLSRGLQSNLRQMLISTELHLEQGLELLEYDPVLNIIPEAILSQPSAVKPKLPTKTVKQGRTNKKSNPASLVGKHQAEKSDYTIHFDRAFECATTAQSMPPGICSAREAHLVANLRLKNYLALGALGPSPDHVDNATDLVNCLEYGRNYASALGHVTIQADKMLRNTLNGPPSLEPGQIFDTDLPAKDLEHFKNEYMNIIPSNWHVVSISLSEDRSELRLGTFGSQVVPFVLSIPLNRRTIDGAEMEFTFDHGKKELSRIIDLANFSSHEGADLTKKSSKAEWWEARAALDSRLRDLLTNIENIWLGGFRGILRYCPIDADLAGQFEGSFVKTLDKYLPSRQARKGQKKTPVTLDTRVIELFIRLGHPTDDENIDEPILDLLYFVVDILWFNGESNVCDEIDLDAMVLDIRDALTTYHEAIKLIHSGHSGGHTILILDKRLHSFPWESLPCMDGQSVCRLPSLYFLRQQILQMHKESPNSQMCLTIDATDGAYILNPSGDLKSTLSTFQQPLSNLTTWSSSINTEPSESDLATALSTKSLYLYFGHGSGGQYIRSRTIRRLDHCAVALLMGCSSASLTEAGDYESHGTLLNYLHAGSPAVVGTLWDVTDKDIDRLSLTMLQRWGLFGEEKRTNVEEKTASPIKRRTAKGKGKQKDVDRDFSSRVSLDTAIAQARSSCLMRYLNGAAAVVYGIPVCLK</sequence>
<evidence type="ECO:0000256" key="3">
    <source>
        <dbReference type="ARBA" id="ARBA00022801"/>
    </source>
</evidence>
<feature type="compositionally biased region" description="Polar residues" evidence="5">
    <location>
        <begin position="47"/>
        <end position="57"/>
    </location>
</feature>
<evidence type="ECO:0000313" key="7">
    <source>
        <dbReference type="EMBL" id="CAF9909342.1"/>
    </source>
</evidence>
<dbReference type="EC" id="3.4.22.49" evidence="2"/>
<organism evidence="7 8">
    <name type="scientific">Gomphillus americanus</name>
    <dbReference type="NCBI Taxonomy" id="1940652"/>
    <lineage>
        <taxon>Eukaryota</taxon>
        <taxon>Fungi</taxon>
        <taxon>Dikarya</taxon>
        <taxon>Ascomycota</taxon>
        <taxon>Pezizomycotina</taxon>
        <taxon>Lecanoromycetes</taxon>
        <taxon>OSLEUM clade</taxon>
        <taxon>Ostropomycetidae</taxon>
        <taxon>Ostropales</taxon>
        <taxon>Graphidaceae</taxon>
        <taxon>Gomphilloideae</taxon>
        <taxon>Gomphillus</taxon>
    </lineage>
</organism>
<dbReference type="OrthoDB" id="10255632at2759"/>
<keyword evidence="4" id="KW-0159">Chromosome partition</keyword>
<dbReference type="Proteomes" id="UP000664169">
    <property type="component" value="Unassembled WGS sequence"/>
</dbReference>
<keyword evidence="3" id="KW-0378">Hydrolase</keyword>
<dbReference type="GO" id="GO:0006508">
    <property type="term" value="P:proteolysis"/>
    <property type="evidence" value="ECO:0007669"/>
    <property type="project" value="InterPro"/>
</dbReference>
<dbReference type="PROSITE" id="PS51700">
    <property type="entry name" value="SEPARIN"/>
    <property type="match status" value="1"/>
</dbReference>
<proteinExistence type="predicted"/>
<evidence type="ECO:0000256" key="4">
    <source>
        <dbReference type="ARBA" id="ARBA00022829"/>
    </source>
</evidence>
<dbReference type="InterPro" id="IPR005314">
    <property type="entry name" value="Peptidase_C50"/>
</dbReference>
<feature type="region of interest" description="Disordered" evidence="5">
    <location>
        <begin position="2018"/>
        <end position="2037"/>
    </location>
</feature>
<dbReference type="GO" id="GO:0004197">
    <property type="term" value="F:cysteine-type endopeptidase activity"/>
    <property type="evidence" value="ECO:0007669"/>
    <property type="project" value="InterPro"/>
</dbReference>
<reference evidence="7" key="1">
    <citation type="submission" date="2021-03" db="EMBL/GenBank/DDBJ databases">
        <authorList>
            <person name="Tagirdzhanova G."/>
        </authorList>
    </citation>
    <scope>NUCLEOTIDE SEQUENCE</scope>
</reference>
<dbReference type="PANTHER" id="PTHR12792:SF0">
    <property type="entry name" value="SEPARIN"/>
    <property type="match status" value="1"/>
</dbReference>
<dbReference type="GO" id="GO:0005737">
    <property type="term" value="C:cytoplasm"/>
    <property type="evidence" value="ECO:0007669"/>
    <property type="project" value="TreeGrafter"/>
</dbReference>
<dbReference type="EMBL" id="CAJPDQ010000005">
    <property type="protein sequence ID" value="CAF9909342.1"/>
    <property type="molecule type" value="Genomic_DNA"/>
</dbReference>
<name>A0A8H3ENR3_9LECA</name>
<evidence type="ECO:0000256" key="2">
    <source>
        <dbReference type="ARBA" id="ARBA00012489"/>
    </source>
</evidence>
<dbReference type="GO" id="GO:0051307">
    <property type="term" value="P:meiotic chromosome separation"/>
    <property type="evidence" value="ECO:0007669"/>
    <property type="project" value="TreeGrafter"/>
</dbReference>
<comment type="catalytic activity">
    <reaction evidence="1">
        <text>All bonds known to be hydrolyzed by this endopeptidase have arginine in P1 and an acidic residue in P4. P6 is often occupied by an acidic residue or by a hydroxy-amino-acid residue, the phosphorylation of which enhances cleavage.</text>
        <dbReference type="EC" id="3.4.22.49"/>
    </reaction>
</comment>
<evidence type="ECO:0000256" key="1">
    <source>
        <dbReference type="ARBA" id="ARBA00000451"/>
    </source>
</evidence>
<dbReference type="Pfam" id="PF03568">
    <property type="entry name" value="Separin_C"/>
    <property type="match status" value="1"/>
</dbReference>
<feature type="compositionally biased region" description="Polar residues" evidence="5">
    <location>
        <begin position="106"/>
        <end position="127"/>
    </location>
</feature>
<keyword evidence="8" id="KW-1185">Reference proteome</keyword>
<gene>
    <name evidence="7" type="ORF">GOMPHAMPRED_006717</name>
</gene>
<dbReference type="GO" id="GO:0044732">
    <property type="term" value="C:mitotic spindle pole body"/>
    <property type="evidence" value="ECO:0007669"/>
    <property type="project" value="TreeGrafter"/>
</dbReference>
<evidence type="ECO:0000259" key="6">
    <source>
        <dbReference type="PROSITE" id="PS51700"/>
    </source>
</evidence>
<feature type="region of interest" description="Disordered" evidence="5">
    <location>
        <begin position="47"/>
        <end position="72"/>
    </location>
</feature>
<protein>
    <recommendedName>
        <fullName evidence="2">separase</fullName>
        <ecNumber evidence="2">3.4.22.49</ecNumber>
    </recommendedName>
</protein>
<evidence type="ECO:0000256" key="5">
    <source>
        <dbReference type="SAM" id="MobiDB-lite"/>
    </source>
</evidence>
<feature type="domain" description="Peptidase C50" evidence="6">
    <location>
        <begin position="1869"/>
        <end position="1964"/>
    </location>
</feature>
<evidence type="ECO:0000313" key="8">
    <source>
        <dbReference type="Proteomes" id="UP000664169"/>
    </source>
</evidence>
<feature type="compositionally biased region" description="Basic residues" evidence="5">
    <location>
        <begin position="2023"/>
        <end position="2032"/>
    </location>
</feature>
<dbReference type="GO" id="GO:0072686">
    <property type="term" value="C:mitotic spindle"/>
    <property type="evidence" value="ECO:0007669"/>
    <property type="project" value="TreeGrafter"/>
</dbReference>
<dbReference type="InterPro" id="IPR030397">
    <property type="entry name" value="SEPARIN_core_dom"/>
</dbReference>
<accession>A0A8H3ENR3</accession>
<dbReference type="GO" id="GO:0005634">
    <property type="term" value="C:nucleus"/>
    <property type="evidence" value="ECO:0007669"/>
    <property type="project" value="InterPro"/>
</dbReference>
<feature type="region of interest" description="Disordered" evidence="5">
    <location>
        <begin position="106"/>
        <end position="136"/>
    </location>
</feature>